<dbReference type="InterPro" id="IPR002172">
    <property type="entry name" value="LDrepeatLR_classA_rpt"/>
</dbReference>
<gene>
    <name evidence="3" type="primary">Rsvr</name>
    <name evidence="3" type="ORF">STRCIN_R05662</name>
</gene>
<proteinExistence type="predicted"/>
<keyword evidence="2" id="KW-0812">Transmembrane</keyword>
<feature type="non-terminal residue" evidence="3">
    <location>
        <position position="1"/>
    </location>
</feature>
<name>A0A7K8FF05_9CORV</name>
<comment type="caution">
    <text evidence="3">The sequence shown here is derived from an EMBL/GenBank/DDBJ whole genome shotgun (WGS) entry which is preliminary data.</text>
</comment>
<dbReference type="Gene3D" id="4.10.400.10">
    <property type="entry name" value="Low-density Lipoprotein Receptor"/>
    <property type="match status" value="1"/>
</dbReference>
<keyword evidence="2" id="KW-1133">Transmembrane helix</keyword>
<dbReference type="Proteomes" id="UP000548317">
    <property type="component" value="Unassembled WGS sequence"/>
</dbReference>
<evidence type="ECO:0000313" key="4">
    <source>
        <dbReference type="Proteomes" id="UP000548317"/>
    </source>
</evidence>
<keyword evidence="2" id="KW-0472">Membrane</keyword>
<protein>
    <submittedName>
        <fullName evidence="3">RSVR protein</fullName>
    </submittedName>
</protein>
<evidence type="ECO:0000313" key="3">
    <source>
        <dbReference type="EMBL" id="NXB62185.1"/>
    </source>
</evidence>
<feature type="transmembrane region" description="Helical" evidence="2">
    <location>
        <begin position="62"/>
        <end position="88"/>
    </location>
</feature>
<organism evidence="3 4">
    <name type="scientific">Struthidea cinerea</name>
    <dbReference type="NCBI Taxonomy" id="181839"/>
    <lineage>
        <taxon>Eukaryota</taxon>
        <taxon>Metazoa</taxon>
        <taxon>Chordata</taxon>
        <taxon>Craniata</taxon>
        <taxon>Vertebrata</taxon>
        <taxon>Euteleostomi</taxon>
        <taxon>Archelosauria</taxon>
        <taxon>Archosauria</taxon>
        <taxon>Dinosauria</taxon>
        <taxon>Saurischia</taxon>
        <taxon>Theropoda</taxon>
        <taxon>Coelurosauria</taxon>
        <taxon>Aves</taxon>
        <taxon>Neognathae</taxon>
        <taxon>Neoaves</taxon>
        <taxon>Telluraves</taxon>
        <taxon>Australaves</taxon>
        <taxon>Passeriformes</taxon>
        <taxon>Corvoidea</taxon>
        <taxon>Corcoracidae</taxon>
        <taxon>Struthidea</taxon>
    </lineage>
</organism>
<feature type="non-terminal residue" evidence="3">
    <location>
        <position position="114"/>
    </location>
</feature>
<keyword evidence="1" id="KW-1015">Disulfide bond</keyword>
<dbReference type="EMBL" id="VZTI01003104">
    <property type="protein sequence ID" value="NXB62185.1"/>
    <property type="molecule type" value="Genomic_DNA"/>
</dbReference>
<evidence type="ECO:0000256" key="2">
    <source>
        <dbReference type="SAM" id="Phobius"/>
    </source>
</evidence>
<dbReference type="AlphaFoldDB" id="A0A7K8FF05"/>
<evidence type="ECO:0000256" key="1">
    <source>
        <dbReference type="ARBA" id="ARBA00023157"/>
    </source>
</evidence>
<reference evidence="3 4" key="1">
    <citation type="submission" date="2019-09" db="EMBL/GenBank/DDBJ databases">
        <title>Bird 10,000 Genomes (B10K) Project - Family phase.</title>
        <authorList>
            <person name="Zhang G."/>
        </authorList>
    </citation>
    <scope>NUCLEOTIDE SEQUENCE [LARGE SCALE GENOMIC DNA]</scope>
    <source>
        <strain evidence="3">B10K-DU-029-33</strain>
        <tissue evidence="3">Heart</tissue>
    </source>
</reference>
<sequence length="114" mass="12124">PDEFQCAPGAPCFPRDWRCDGHPDSGGREWGRQAGSKPLFPAVSRRSGAAAVTAGHYQGSEWVSACALSFPGLLSILVAAGSVAVWGLSEAKRRSDTFSFAKAAREQLMPDQSQ</sequence>
<keyword evidence="4" id="KW-1185">Reference proteome</keyword>
<accession>A0A7K8FF05</accession>
<dbReference type="InterPro" id="IPR036055">
    <property type="entry name" value="LDL_receptor-like_sf"/>
</dbReference>
<dbReference type="Pfam" id="PF00057">
    <property type="entry name" value="Ldl_recept_a"/>
    <property type="match status" value="1"/>
</dbReference>